<sequence length="390" mass="44836">MNSHLNGIVLSDPQIDREKFLQGISARKIHHLTYEINTKDPITNSHIIFHLEESDVIPDSISQYQCILLLYSLNEESTFSNIKEVWLPEVQASIQNENSFIILVGLEYGPHRQIDSDEAENLATEAGAIHVEISLSAKKNITLLLRLMRVRATLLLKKQPIKCESSQKPKTPQKRNLDLNSIQKITLEDCITPQFSSRTSKQEEAHNYSLIENQNHLHRKYRYEDEQIFQTEPSQESDSDSFTRNEKINKSIEKEITLGEDFESENCWAMNGTLGSPSYQQQYKVPPLSLNPVMPPIKQAQTTERASTPKKILKNGPETERPYKCPLLILEIKMRNSVKSIEVYQGDTSYDLAKKVCGNEEEAEELSYCIEQEINSYCEEIKKIQRMGKF</sequence>
<dbReference type="Pfam" id="PF00071">
    <property type="entry name" value="Ras"/>
    <property type="match status" value="1"/>
</dbReference>
<evidence type="ECO:0000313" key="2">
    <source>
        <dbReference type="Proteomes" id="UP001162131"/>
    </source>
</evidence>
<dbReference type="Proteomes" id="UP001162131">
    <property type="component" value="Unassembled WGS sequence"/>
</dbReference>
<accession>A0AAU9JLD7</accession>
<name>A0AAU9JLD7_9CILI</name>
<dbReference type="GO" id="GO:0003924">
    <property type="term" value="F:GTPase activity"/>
    <property type="evidence" value="ECO:0007669"/>
    <property type="project" value="InterPro"/>
</dbReference>
<proteinExistence type="predicted"/>
<dbReference type="GO" id="GO:0005525">
    <property type="term" value="F:GTP binding"/>
    <property type="evidence" value="ECO:0007669"/>
    <property type="project" value="InterPro"/>
</dbReference>
<reference evidence="1" key="1">
    <citation type="submission" date="2021-09" db="EMBL/GenBank/DDBJ databases">
        <authorList>
            <consortium name="AG Swart"/>
            <person name="Singh M."/>
            <person name="Singh A."/>
            <person name="Seah K."/>
            <person name="Emmerich C."/>
        </authorList>
    </citation>
    <scope>NUCLEOTIDE SEQUENCE</scope>
    <source>
        <strain evidence="1">ATCC30299</strain>
    </source>
</reference>
<evidence type="ECO:0000313" key="1">
    <source>
        <dbReference type="EMBL" id="CAG9327085.1"/>
    </source>
</evidence>
<dbReference type="SUPFAM" id="SSF52540">
    <property type="entry name" value="P-loop containing nucleoside triphosphate hydrolases"/>
    <property type="match status" value="1"/>
</dbReference>
<comment type="caution">
    <text evidence="1">The sequence shown here is derived from an EMBL/GenBank/DDBJ whole genome shotgun (WGS) entry which is preliminary data.</text>
</comment>
<dbReference type="EMBL" id="CAJZBQ010000042">
    <property type="protein sequence ID" value="CAG9327085.1"/>
    <property type="molecule type" value="Genomic_DNA"/>
</dbReference>
<dbReference type="InterPro" id="IPR027417">
    <property type="entry name" value="P-loop_NTPase"/>
</dbReference>
<dbReference type="InterPro" id="IPR001806">
    <property type="entry name" value="Small_GTPase"/>
</dbReference>
<keyword evidence="2" id="KW-1185">Reference proteome</keyword>
<organism evidence="1 2">
    <name type="scientific">Blepharisma stoltei</name>
    <dbReference type="NCBI Taxonomy" id="1481888"/>
    <lineage>
        <taxon>Eukaryota</taxon>
        <taxon>Sar</taxon>
        <taxon>Alveolata</taxon>
        <taxon>Ciliophora</taxon>
        <taxon>Postciliodesmatophora</taxon>
        <taxon>Heterotrichea</taxon>
        <taxon>Heterotrichida</taxon>
        <taxon>Blepharismidae</taxon>
        <taxon>Blepharisma</taxon>
    </lineage>
</organism>
<protein>
    <submittedName>
        <fullName evidence="1">Uncharacterized protein</fullName>
    </submittedName>
</protein>
<dbReference type="AlphaFoldDB" id="A0AAU9JLD7"/>
<dbReference type="Gene3D" id="3.40.50.300">
    <property type="entry name" value="P-loop containing nucleotide triphosphate hydrolases"/>
    <property type="match status" value="1"/>
</dbReference>
<gene>
    <name evidence="1" type="ORF">BSTOLATCC_MIC43082</name>
</gene>